<dbReference type="EMBL" id="JAWDJX010000018">
    <property type="protein sequence ID" value="KAK3052833.1"/>
    <property type="molecule type" value="Genomic_DNA"/>
</dbReference>
<feature type="region of interest" description="Disordered" evidence="1">
    <location>
        <begin position="395"/>
        <end position="449"/>
    </location>
</feature>
<feature type="region of interest" description="Disordered" evidence="1">
    <location>
        <begin position="1"/>
        <end position="345"/>
    </location>
</feature>
<feature type="compositionally biased region" description="Low complexity" evidence="1">
    <location>
        <begin position="94"/>
        <end position="113"/>
    </location>
</feature>
<organism evidence="2 3">
    <name type="scientific">Extremus antarcticus</name>
    <dbReference type="NCBI Taxonomy" id="702011"/>
    <lineage>
        <taxon>Eukaryota</taxon>
        <taxon>Fungi</taxon>
        <taxon>Dikarya</taxon>
        <taxon>Ascomycota</taxon>
        <taxon>Pezizomycotina</taxon>
        <taxon>Dothideomycetes</taxon>
        <taxon>Dothideomycetidae</taxon>
        <taxon>Mycosphaerellales</taxon>
        <taxon>Extremaceae</taxon>
        <taxon>Extremus</taxon>
    </lineage>
</organism>
<evidence type="ECO:0000313" key="3">
    <source>
        <dbReference type="Proteomes" id="UP001271007"/>
    </source>
</evidence>
<dbReference type="InterPro" id="IPR031355">
    <property type="entry name" value="YBL010C/LAA2-like"/>
</dbReference>
<dbReference type="Proteomes" id="UP001271007">
    <property type="component" value="Unassembled WGS sequence"/>
</dbReference>
<feature type="compositionally biased region" description="Acidic residues" evidence="1">
    <location>
        <begin position="210"/>
        <end position="219"/>
    </location>
</feature>
<accession>A0AAJ0DMR2</accession>
<proteinExistence type="predicted"/>
<reference evidence="2" key="1">
    <citation type="submission" date="2023-04" db="EMBL/GenBank/DDBJ databases">
        <title>Black Yeasts Isolated from many extreme environments.</title>
        <authorList>
            <person name="Coleine C."/>
            <person name="Stajich J.E."/>
            <person name="Selbmann L."/>
        </authorList>
    </citation>
    <scope>NUCLEOTIDE SEQUENCE</scope>
    <source>
        <strain evidence="2">CCFEE 5312</strain>
    </source>
</reference>
<feature type="compositionally biased region" description="Basic and acidic residues" evidence="1">
    <location>
        <begin position="42"/>
        <end position="52"/>
    </location>
</feature>
<evidence type="ECO:0000313" key="2">
    <source>
        <dbReference type="EMBL" id="KAK3052833.1"/>
    </source>
</evidence>
<protein>
    <submittedName>
        <fullName evidence="2">Uncharacterized protein</fullName>
    </submittedName>
</protein>
<keyword evidence="3" id="KW-1185">Reference proteome</keyword>
<gene>
    <name evidence="2" type="ORF">LTR09_005897</name>
</gene>
<feature type="compositionally biased region" description="Basic and acidic residues" evidence="1">
    <location>
        <begin position="126"/>
        <end position="149"/>
    </location>
</feature>
<feature type="compositionally biased region" description="Polar residues" evidence="1">
    <location>
        <begin position="8"/>
        <end position="17"/>
    </location>
</feature>
<evidence type="ECO:0000256" key="1">
    <source>
        <dbReference type="SAM" id="MobiDB-lite"/>
    </source>
</evidence>
<feature type="compositionally biased region" description="Acidic residues" evidence="1">
    <location>
        <begin position="227"/>
        <end position="263"/>
    </location>
</feature>
<dbReference type="AlphaFoldDB" id="A0AAJ0DMR2"/>
<dbReference type="PANTHER" id="PTHR38698:SF1">
    <property type="entry name" value="FUNGAL PROTEIN"/>
    <property type="match status" value="1"/>
</dbReference>
<dbReference type="Pfam" id="PF17104">
    <property type="entry name" value="YBL010C_LAA2"/>
    <property type="match status" value="1"/>
</dbReference>
<name>A0AAJ0DMR2_9PEZI</name>
<feature type="compositionally biased region" description="Low complexity" evidence="1">
    <location>
        <begin position="287"/>
        <end position="327"/>
    </location>
</feature>
<dbReference type="PANTHER" id="PTHR38698">
    <property type="entry name" value="EXPRESSED PROTEIN"/>
    <property type="match status" value="1"/>
</dbReference>
<sequence length="526" mass="56922">MSALQPPRINTNDPNQQDLSDASDDHFSSASEGDRSPVPITRVERVDDKALHGEVPGTPAYNLRTQDAVPDEVEIIPEGRRSRSTTLAGGGSRGRASSALSATSATGSGAGSRPQTPGGSPIPKTIVEKVDFEPSHGEVEGTEAKEMRMADAMPDEVRQAPIETRQRLEGRDSTQVVEAADESEEGRQAWFRSMWEADAQHDPPAAQHEEYDEQEEQQEEVPVQDATNDEEKDDDDDFGDDFDDFAEGGEDDADFGDFDEAEEATPKPEASQQTSYMPPAPDILAGLPPLDLTPSSTPSDITAAIAPYITAILPPTADPSSDPTQTPSDPPPGGHPFLSDRSLSLWQQLVSPPPMQPPNWTRSRIRRLFLVSLGVPVDLDEILPPSKQKRLILPSIGLDGTPRPSTTISRLQEGEANASTTSLDSKTGKARPSKRAVVERRGPPPAPEFDAVAAGQMAATTEAALRGFEDGELRVHVGKLGEENERASRVLEYWLERRDEGLKEKEALEGVIENLVGFVKGRRKAG</sequence>
<comment type="caution">
    <text evidence="2">The sequence shown here is derived from an EMBL/GenBank/DDBJ whole genome shotgun (WGS) entry which is preliminary data.</text>
</comment>
<feature type="compositionally biased region" description="Basic and acidic residues" evidence="1">
    <location>
        <begin position="23"/>
        <end position="35"/>
    </location>
</feature>